<dbReference type="PANTHER" id="PTHR42912">
    <property type="entry name" value="METHYLTRANSFERASE"/>
    <property type="match status" value="1"/>
</dbReference>
<dbReference type="Gene3D" id="3.40.50.150">
    <property type="entry name" value="Vaccinia Virus protein VP39"/>
    <property type="match status" value="1"/>
</dbReference>
<dbReference type="EMBL" id="MYFO01000004">
    <property type="protein sequence ID" value="TFE90531.1"/>
    <property type="molecule type" value="Genomic_DNA"/>
</dbReference>
<keyword evidence="2" id="KW-0808">Transferase</keyword>
<dbReference type="InterPro" id="IPR029063">
    <property type="entry name" value="SAM-dependent_MTases_sf"/>
</dbReference>
<dbReference type="GO" id="GO:0032259">
    <property type="term" value="P:methylation"/>
    <property type="evidence" value="ECO:0007669"/>
    <property type="project" value="UniProtKB-KW"/>
</dbReference>
<comment type="caution">
    <text evidence="2">The sequence shown here is derived from an EMBL/GenBank/DDBJ whole genome shotgun (WGS) entry which is preliminary data.</text>
</comment>
<dbReference type="Proteomes" id="UP000298246">
    <property type="component" value="Unassembled WGS sequence"/>
</dbReference>
<accession>A0A4Y8Q7X7</accession>
<dbReference type="Pfam" id="PF08241">
    <property type="entry name" value="Methyltransf_11"/>
    <property type="match status" value="1"/>
</dbReference>
<reference evidence="2 3" key="1">
    <citation type="submission" date="2017-03" db="EMBL/GenBank/DDBJ databases">
        <title>Isolation of Levoglucosan Utilizing Bacteria.</title>
        <authorList>
            <person name="Arya A.S."/>
        </authorList>
    </citation>
    <scope>NUCLEOTIDE SEQUENCE [LARGE SCALE GENOMIC DNA]</scope>
    <source>
        <strain evidence="2 3">MEC069</strain>
    </source>
</reference>
<proteinExistence type="predicted"/>
<protein>
    <submittedName>
        <fullName evidence="2">SAM-dependent methyltransferase</fullName>
    </submittedName>
</protein>
<gene>
    <name evidence="2" type="ORF">B5M42_04495</name>
</gene>
<dbReference type="GO" id="GO:0008757">
    <property type="term" value="F:S-adenosylmethionine-dependent methyltransferase activity"/>
    <property type="evidence" value="ECO:0007669"/>
    <property type="project" value="InterPro"/>
</dbReference>
<dbReference type="RefSeq" id="WP_134750186.1">
    <property type="nucleotide sequence ID" value="NZ_MYFO02000008.1"/>
</dbReference>
<dbReference type="SUPFAM" id="SSF53335">
    <property type="entry name" value="S-adenosyl-L-methionine-dependent methyltransferases"/>
    <property type="match status" value="1"/>
</dbReference>
<dbReference type="CDD" id="cd02440">
    <property type="entry name" value="AdoMet_MTases"/>
    <property type="match status" value="1"/>
</dbReference>
<evidence type="ECO:0000313" key="2">
    <source>
        <dbReference type="EMBL" id="TFE90531.1"/>
    </source>
</evidence>
<evidence type="ECO:0000313" key="3">
    <source>
        <dbReference type="Proteomes" id="UP000298246"/>
    </source>
</evidence>
<keyword evidence="3" id="KW-1185">Reference proteome</keyword>
<evidence type="ECO:0000259" key="1">
    <source>
        <dbReference type="Pfam" id="PF08241"/>
    </source>
</evidence>
<dbReference type="OrthoDB" id="9810615at2"/>
<organism evidence="2 3">
    <name type="scientific">Paenibacillus athensensis</name>
    <dbReference type="NCBI Taxonomy" id="1967502"/>
    <lineage>
        <taxon>Bacteria</taxon>
        <taxon>Bacillati</taxon>
        <taxon>Bacillota</taxon>
        <taxon>Bacilli</taxon>
        <taxon>Bacillales</taxon>
        <taxon>Paenibacillaceae</taxon>
        <taxon>Paenibacillus</taxon>
    </lineage>
</organism>
<keyword evidence="2" id="KW-0489">Methyltransferase</keyword>
<name>A0A4Y8Q7X7_9BACL</name>
<dbReference type="AlphaFoldDB" id="A0A4Y8Q7X7"/>
<dbReference type="InterPro" id="IPR050508">
    <property type="entry name" value="Methyltransf_Superfamily"/>
</dbReference>
<feature type="domain" description="Methyltransferase type 11" evidence="1">
    <location>
        <begin position="42"/>
        <end position="143"/>
    </location>
</feature>
<dbReference type="InterPro" id="IPR013216">
    <property type="entry name" value="Methyltransf_11"/>
</dbReference>
<sequence length="274" mass="32015">MQHIIDYYNHFDEWGRLDREPLEFMVNLHHIVKNLPENGHLLDNGAGPGKYSLELARREYKITLIDLTPRLVEVAEQKAKELNLWNQFEGFYALDARDLTRFPDDHFDAALMLGPLYHLQTAEDRAKAVSELYRVVKPNGMVFVAFMSKSRFLLNSLLHPEHWKPNHTAHGIEKFMESGIFNHSDPGRFTGAYYFDIQEIEPFMEANGFSTLKLIGSSSIAGSMNQEQWDYWRRRGDFEYRRILEWVLKESENPYMLGVSSHLLYIGQKTRKTG</sequence>